<name>A0A8T0DPI8_9TREM</name>
<accession>A0A8T0DPI8</accession>
<keyword evidence="2" id="KW-1185">Reference proteome</keyword>
<dbReference type="OrthoDB" id="9979394at2759"/>
<evidence type="ECO:0000313" key="1">
    <source>
        <dbReference type="EMBL" id="KAF8568637.1"/>
    </source>
</evidence>
<evidence type="ECO:0000313" key="2">
    <source>
        <dbReference type="Proteomes" id="UP000699462"/>
    </source>
</evidence>
<reference evidence="1 2" key="1">
    <citation type="submission" date="2019-07" db="EMBL/GenBank/DDBJ databases">
        <title>Annotation for the trematode Paragonimus westermani.</title>
        <authorList>
            <person name="Choi Y.-J."/>
        </authorList>
    </citation>
    <scope>NUCLEOTIDE SEQUENCE [LARGE SCALE GENOMIC DNA]</scope>
    <source>
        <strain evidence="1">180907_Pwestermani</strain>
    </source>
</reference>
<dbReference type="Proteomes" id="UP000699462">
    <property type="component" value="Unassembled WGS sequence"/>
</dbReference>
<dbReference type="EMBL" id="JTDF01002609">
    <property type="protein sequence ID" value="KAF8568637.1"/>
    <property type="molecule type" value="Genomic_DNA"/>
</dbReference>
<gene>
    <name evidence="1" type="ORF">P879_03572</name>
</gene>
<proteinExistence type="predicted"/>
<comment type="caution">
    <text evidence="1">The sequence shown here is derived from an EMBL/GenBank/DDBJ whole genome shotgun (WGS) entry which is preliminary data.</text>
</comment>
<protein>
    <submittedName>
        <fullName evidence="1">Uncharacterized protein</fullName>
    </submittedName>
</protein>
<sequence length="130" mass="14829">MSTVAQTASPDRSTVINKECGQPHVLLLNDSAGVVFVLEEDHIRIDILGGSRGFLEHLRRSWSRLQSPGYLREEGVKTDPNVTSILCSTVELYPAITENEFYWIDNDHFEACPIRVRVRRNAVNIYQQQE</sequence>
<dbReference type="AlphaFoldDB" id="A0A8T0DPI8"/>
<organism evidence="1 2">
    <name type="scientific">Paragonimus westermani</name>
    <dbReference type="NCBI Taxonomy" id="34504"/>
    <lineage>
        <taxon>Eukaryota</taxon>
        <taxon>Metazoa</taxon>
        <taxon>Spiralia</taxon>
        <taxon>Lophotrochozoa</taxon>
        <taxon>Platyhelminthes</taxon>
        <taxon>Trematoda</taxon>
        <taxon>Digenea</taxon>
        <taxon>Plagiorchiida</taxon>
        <taxon>Troglotremata</taxon>
        <taxon>Troglotrematidae</taxon>
        <taxon>Paragonimus</taxon>
    </lineage>
</organism>